<reference evidence="3 4" key="1">
    <citation type="submission" date="2020-04" db="EMBL/GenBank/DDBJ databases">
        <title>Description of novel Gluconacetobacter.</title>
        <authorList>
            <person name="Sombolestani A."/>
        </authorList>
    </citation>
    <scope>NUCLEOTIDE SEQUENCE [LARGE SCALE GENOMIC DNA]</scope>
    <source>
        <strain evidence="3 4">LMG 21311</strain>
    </source>
</reference>
<dbReference type="EMBL" id="JABEQF010000009">
    <property type="protein sequence ID" value="MBB2190813.1"/>
    <property type="molecule type" value="Genomic_DNA"/>
</dbReference>
<dbReference type="PANTHER" id="PTHR11091:SF0">
    <property type="entry name" value="MALATE DEHYDROGENASE"/>
    <property type="match status" value="1"/>
</dbReference>
<accession>A0A7W4PEJ6</accession>
<dbReference type="InterPro" id="IPR043144">
    <property type="entry name" value="Mal/L-sulf/L-lact_DH-like_ah"/>
</dbReference>
<dbReference type="InterPro" id="IPR043143">
    <property type="entry name" value="Mal/L-sulf/L-lact_DH-like_NADP"/>
</dbReference>
<protein>
    <submittedName>
        <fullName evidence="3">Ldh family oxidoreductase</fullName>
    </submittedName>
</protein>
<evidence type="ECO:0000256" key="1">
    <source>
        <dbReference type="ARBA" id="ARBA00006056"/>
    </source>
</evidence>
<comment type="caution">
    <text evidence="3">The sequence shown here is derived from an EMBL/GenBank/DDBJ whole genome shotgun (WGS) entry which is preliminary data.</text>
</comment>
<dbReference type="Gene3D" id="1.10.1530.10">
    <property type="match status" value="1"/>
</dbReference>
<evidence type="ECO:0000256" key="2">
    <source>
        <dbReference type="ARBA" id="ARBA00023002"/>
    </source>
</evidence>
<dbReference type="GO" id="GO:0016491">
    <property type="term" value="F:oxidoreductase activity"/>
    <property type="evidence" value="ECO:0007669"/>
    <property type="project" value="UniProtKB-KW"/>
</dbReference>
<sequence length="346" mass="35895">MSDRLPLPAGASTVHLQIAEVEDLAFRALHASGLAEDHARAVAAQFAAAEADGIPSHGLARVPSNCQILAYGKIAKDARPVVTSPRSGIVHLDAGDGFPHLGIAMARPILSEAVRENGIASLVVTNAYACGVLGYHTENLAREGLVILGFTHAPASMAPAGGRRPVVGTNPMSLAVPSDDGVVLLIDQSSSVVAKSEVMDRHMRGEGIPDNWAFDQDGRPTTSAAAALQGGTMAPFGGYKGFGIGLIVEVFSALLTNSNLGVVAPGLIDTSNGPPRVGAYFIAVDPAVTGGGDFNRKMETLLGAIGTQPGTRIPGSRRHVWRRQTAAEGVEIPRPLYQQIKAIIGS</sequence>
<name>A0A7W4PEJ6_9PROT</name>
<organism evidence="3 4">
    <name type="scientific">Gluconacetobacter azotocaptans</name>
    <dbReference type="NCBI Taxonomy" id="142834"/>
    <lineage>
        <taxon>Bacteria</taxon>
        <taxon>Pseudomonadati</taxon>
        <taxon>Pseudomonadota</taxon>
        <taxon>Alphaproteobacteria</taxon>
        <taxon>Acetobacterales</taxon>
        <taxon>Acetobacteraceae</taxon>
        <taxon>Gluconacetobacter</taxon>
    </lineage>
</organism>
<dbReference type="InterPro" id="IPR036111">
    <property type="entry name" value="Mal/L-sulfo/L-lacto_DH-like_sf"/>
</dbReference>
<dbReference type="SUPFAM" id="SSF89733">
    <property type="entry name" value="L-sulfolactate dehydrogenase-like"/>
    <property type="match status" value="1"/>
</dbReference>
<dbReference type="Pfam" id="PF02615">
    <property type="entry name" value="Ldh_2"/>
    <property type="match status" value="1"/>
</dbReference>
<dbReference type="Gene3D" id="3.30.1370.60">
    <property type="entry name" value="Hypothetical oxidoreductase yiak, domain 2"/>
    <property type="match status" value="1"/>
</dbReference>
<keyword evidence="4" id="KW-1185">Reference proteome</keyword>
<keyword evidence="2" id="KW-0560">Oxidoreductase</keyword>
<dbReference type="InterPro" id="IPR003767">
    <property type="entry name" value="Malate/L-lactate_DH-like"/>
</dbReference>
<comment type="similarity">
    <text evidence="1">Belongs to the LDH2/MDH2 oxidoreductase family.</text>
</comment>
<proteinExistence type="inferred from homology"/>
<dbReference type="PANTHER" id="PTHR11091">
    <property type="entry name" value="OXIDOREDUCTASE-RELATED"/>
    <property type="match status" value="1"/>
</dbReference>
<dbReference type="AlphaFoldDB" id="A0A7W4PEJ6"/>
<gene>
    <name evidence="3" type="ORF">HLH34_12720</name>
</gene>
<evidence type="ECO:0000313" key="3">
    <source>
        <dbReference type="EMBL" id="MBB2190813.1"/>
    </source>
</evidence>
<evidence type="ECO:0000313" key="4">
    <source>
        <dbReference type="Proteomes" id="UP000555756"/>
    </source>
</evidence>
<dbReference type="Proteomes" id="UP000555756">
    <property type="component" value="Unassembled WGS sequence"/>
</dbReference>